<keyword evidence="6" id="KW-1185">Reference proteome</keyword>
<evidence type="ECO:0000256" key="2">
    <source>
        <dbReference type="ARBA" id="ARBA00023136"/>
    </source>
</evidence>
<gene>
    <name evidence="5" type="ORF">L5G33_01735</name>
</gene>
<feature type="region of interest" description="Disordered" evidence="3">
    <location>
        <begin position="1"/>
        <end position="28"/>
    </location>
</feature>
<dbReference type="PANTHER" id="PTHR37042">
    <property type="entry name" value="OUTER MEMBRANE PROTEIN RV1973"/>
    <property type="match status" value="1"/>
</dbReference>
<evidence type="ECO:0000256" key="1">
    <source>
        <dbReference type="ARBA" id="ARBA00004370"/>
    </source>
</evidence>
<name>A0ABS9INN6_9ACTN</name>
<keyword evidence="4" id="KW-1133">Transmembrane helix</keyword>
<feature type="transmembrane region" description="Helical" evidence="4">
    <location>
        <begin position="46"/>
        <end position="71"/>
    </location>
</feature>
<comment type="subcellular location">
    <subcellularLocation>
        <location evidence="1">Membrane</location>
    </subcellularLocation>
</comment>
<comment type="caution">
    <text evidence="5">The sequence shown here is derived from an EMBL/GenBank/DDBJ whole genome shotgun (WGS) entry which is preliminary data.</text>
</comment>
<dbReference type="EMBL" id="JAKKOR010000001">
    <property type="protein sequence ID" value="MCF8587186.1"/>
    <property type="molecule type" value="Genomic_DNA"/>
</dbReference>
<evidence type="ECO:0000256" key="3">
    <source>
        <dbReference type="SAM" id="MobiDB-lite"/>
    </source>
</evidence>
<evidence type="ECO:0000313" key="6">
    <source>
        <dbReference type="Proteomes" id="UP001200110"/>
    </source>
</evidence>
<keyword evidence="4" id="KW-0812">Transmembrane</keyword>
<evidence type="ECO:0008006" key="7">
    <source>
        <dbReference type="Google" id="ProtNLM"/>
    </source>
</evidence>
<keyword evidence="2 4" id="KW-0472">Membrane</keyword>
<protein>
    <recommendedName>
        <fullName evidence="7">Mce-associated membrane protein</fullName>
    </recommendedName>
</protein>
<evidence type="ECO:0000313" key="5">
    <source>
        <dbReference type="EMBL" id="MCF8587186.1"/>
    </source>
</evidence>
<sequence length="201" mass="21863">MTRSHDTPENTDDRLPPDKADEASTRVDDQVGDVAIDADRGRRRGVIAAVVAGVLVVALAVTTGFTASWYVNDRSREHLDAQYIDTARQGVLNVISVSADRADRDVDRILASATGDFRADFASRSKDFVEVVKQMKVTSRGTVNSVGIESSDDHEATLLVSATSLVTNGAGAQEDPRVWRLRVKLQHDDDGILIEKVDFAI</sequence>
<dbReference type="Proteomes" id="UP001200110">
    <property type="component" value="Unassembled WGS sequence"/>
</dbReference>
<proteinExistence type="predicted"/>
<organism evidence="5 6">
    <name type="scientific">Gordonia liuliyuniae</name>
    <dbReference type="NCBI Taxonomy" id="2911517"/>
    <lineage>
        <taxon>Bacteria</taxon>
        <taxon>Bacillati</taxon>
        <taxon>Actinomycetota</taxon>
        <taxon>Actinomycetes</taxon>
        <taxon>Mycobacteriales</taxon>
        <taxon>Gordoniaceae</taxon>
        <taxon>Gordonia</taxon>
    </lineage>
</organism>
<accession>A0ABS9INN6</accession>
<dbReference type="RefSeq" id="WP_236996408.1">
    <property type="nucleotide sequence ID" value="NZ_JAKKOR010000001.1"/>
</dbReference>
<reference evidence="5 6" key="1">
    <citation type="submission" date="2022-01" db="EMBL/GenBank/DDBJ databases">
        <authorList>
            <person name="Huang Y."/>
        </authorList>
    </citation>
    <scope>NUCLEOTIDE SEQUENCE [LARGE SCALE GENOMIC DNA]</scope>
    <source>
        <strain evidence="5 6">HY366</strain>
    </source>
</reference>
<evidence type="ECO:0000256" key="4">
    <source>
        <dbReference type="SAM" id="Phobius"/>
    </source>
</evidence>
<dbReference type="PANTHER" id="PTHR37042:SF4">
    <property type="entry name" value="OUTER MEMBRANE PROTEIN RV1973"/>
    <property type="match status" value="1"/>
</dbReference>